<evidence type="ECO:0000313" key="4">
    <source>
        <dbReference type="Proteomes" id="UP000694844"/>
    </source>
</evidence>
<evidence type="ECO:0000313" key="5">
    <source>
        <dbReference type="RefSeq" id="XP_022316748.1"/>
    </source>
</evidence>
<name>A0A8B8CLN8_CRAVI</name>
<keyword evidence="2" id="KW-0819">tRNA processing</keyword>
<feature type="domain" description="tRNA-splicing endonuclease subunit Sen54 N-terminal" evidence="3">
    <location>
        <begin position="64"/>
        <end position="123"/>
    </location>
</feature>
<dbReference type="InterPro" id="IPR024336">
    <property type="entry name" value="tRNA_splic_suSen54_N"/>
</dbReference>
<accession>A0A8B8CLN8</accession>
<evidence type="ECO:0000259" key="3">
    <source>
        <dbReference type="Pfam" id="PF12928"/>
    </source>
</evidence>
<dbReference type="GeneID" id="111120312"/>
<keyword evidence="4" id="KW-1185">Reference proteome</keyword>
<dbReference type="KEGG" id="cvn:111120312"/>
<evidence type="ECO:0000256" key="1">
    <source>
        <dbReference type="ARBA" id="ARBA00005736"/>
    </source>
</evidence>
<proteinExistence type="inferred from homology"/>
<reference evidence="5" key="1">
    <citation type="submission" date="2025-08" db="UniProtKB">
        <authorList>
            <consortium name="RefSeq"/>
        </authorList>
    </citation>
    <scope>IDENTIFICATION</scope>
    <source>
        <tissue evidence="5">Whole sample</tissue>
    </source>
</reference>
<organism evidence="4 5">
    <name type="scientific">Crassostrea virginica</name>
    <name type="common">Eastern oyster</name>
    <dbReference type="NCBI Taxonomy" id="6565"/>
    <lineage>
        <taxon>Eukaryota</taxon>
        <taxon>Metazoa</taxon>
        <taxon>Spiralia</taxon>
        <taxon>Lophotrochozoa</taxon>
        <taxon>Mollusca</taxon>
        <taxon>Bivalvia</taxon>
        <taxon>Autobranchia</taxon>
        <taxon>Pteriomorphia</taxon>
        <taxon>Ostreida</taxon>
        <taxon>Ostreoidea</taxon>
        <taxon>Ostreidae</taxon>
        <taxon>Crassostrea</taxon>
    </lineage>
</organism>
<dbReference type="PANTHER" id="PTHR21027">
    <property type="entry name" value="TRNA-SPLICING ENDONUCLEASE SUBUNIT SEN54"/>
    <property type="match status" value="1"/>
</dbReference>
<dbReference type="OrthoDB" id="408683at2759"/>
<dbReference type="Pfam" id="PF12928">
    <property type="entry name" value="tRNA_int_end_N2"/>
    <property type="match status" value="1"/>
</dbReference>
<dbReference type="InterPro" id="IPR024337">
    <property type="entry name" value="tRNA_splic_suSen54"/>
</dbReference>
<evidence type="ECO:0000256" key="2">
    <source>
        <dbReference type="ARBA" id="ARBA00022694"/>
    </source>
</evidence>
<comment type="similarity">
    <text evidence="1">Belongs to the SEN54 family.</text>
</comment>
<dbReference type="GO" id="GO:0000214">
    <property type="term" value="C:tRNA-intron endonuclease complex"/>
    <property type="evidence" value="ECO:0007669"/>
    <property type="project" value="TreeGrafter"/>
</dbReference>
<dbReference type="PANTHER" id="PTHR21027:SF1">
    <property type="entry name" value="TRNA-SPLICING ENDONUCLEASE SUBUNIT SEN54"/>
    <property type="match status" value="1"/>
</dbReference>
<dbReference type="GO" id="GO:0000379">
    <property type="term" value="P:tRNA-type intron splice site recognition and cleavage"/>
    <property type="evidence" value="ECO:0007669"/>
    <property type="project" value="TreeGrafter"/>
</dbReference>
<sequence>MESRKNKQLHTLCHDKILSDDVLFKHRKPCDKTVPQRGGDKDFSPDDSWLQAKRLEKFYEERRNVLAEPRVERLGSIVTGEWNPDIQLVELHKEMGKFWSSMGFTDKNRKWLHPEEALFLMETVSISSLSQGLPVSIQQAYAVFLKNLGFEEYLVYAHLKRIGYVVLRHQGRFEKEGDNSKSTVYNNWNFKDIIFPDYGDPLNVQFGGGVPQRYFPPGIPSFSLEKVDREQVLKQRLKLQKNQQTGVKYGQELDSSNLVFSCENPIKKISASNWREYKERLRESLESQSLTFQSTLEQVVPLVRPEDATDTISVLKKLQIIPQWEGSPESANKTEERPGLPKVSYDVFKPDAKFRKSNPGVPDHRVCVVRSEEDPPSLSALTSLYSYYDDDIPLHWAVVDNGEIAFYSFSQISFPTQVFMG</sequence>
<dbReference type="RefSeq" id="XP_022316748.1">
    <property type="nucleotide sequence ID" value="XM_022461040.1"/>
</dbReference>
<gene>
    <name evidence="5" type="primary">LOC111120312</name>
</gene>
<dbReference type="AlphaFoldDB" id="A0A8B8CLN8"/>
<dbReference type="Proteomes" id="UP000694844">
    <property type="component" value="Chromosome 2"/>
</dbReference>
<protein>
    <submittedName>
        <fullName evidence="5">tRNA-splicing endonuclease subunit Sen54-like</fullName>
    </submittedName>
</protein>